<organism evidence="1 2">
    <name type="scientific">Paxillus rubicundulus Ve08.2h10</name>
    <dbReference type="NCBI Taxonomy" id="930991"/>
    <lineage>
        <taxon>Eukaryota</taxon>
        <taxon>Fungi</taxon>
        <taxon>Dikarya</taxon>
        <taxon>Basidiomycota</taxon>
        <taxon>Agaricomycotina</taxon>
        <taxon>Agaricomycetes</taxon>
        <taxon>Agaricomycetidae</taxon>
        <taxon>Boletales</taxon>
        <taxon>Paxilineae</taxon>
        <taxon>Paxillaceae</taxon>
        <taxon>Paxillus</taxon>
    </lineage>
</organism>
<accession>A0A0D0DGU3</accession>
<sequence>MSSPLLNSLSTRKELMVETLTEVLLQENVSQLLIIQPNIGHNEEEMWHILESHPILDGTWLDHPTHPQNIEETLEGPVGTASIFIDKALISIVEGINIPIVTDTYDDYHLSRCLTPPRIRKKFYQL</sequence>
<name>A0A0D0DGU3_9AGAM</name>
<evidence type="ECO:0000313" key="1">
    <source>
        <dbReference type="EMBL" id="KIK77170.1"/>
    </source>
</evidence>
<reference evidence="1 2" key="1">
    <citation type="submission" date="2014-04" db="EMBL/GenBank/DDBJ databases">
        <authorList>
            <consortium name="DOE Joint Genome Institute"/>
            <person name="Kuo A."/>
            <person name="Kohler A."/>
            <person name="Jargeat P."/>
            <person name="Nagy L.G."/>
            <person name="Floudas D."/>
            <person name="Copeland A."/>
            <person name="Barry K.W."/>
            <person name="Cichocki N."/>
            <person name="Veneault-Fourrey C."/>
            <person name="LaButti K."/>
            <person name="Lindquist E.A."/>
            <person name="Lipzen A."/>
            <person name="Lundell T."/>
            <person name="Morin E."/>
            <person name="Murat C."/>
            <person name="Sun H."/>
            <person name="Tunlid A."/>
            <person name="Henrissat B."/>
            <person name="Grigoriev I.V."/>
            <person name="Hibbett D.S."/>
            <person name="Martin F."/>
            <person name="Nordberg H.P."/>
            <person name="Cantor M.N."/>
            <person name="Hua S.X."/>
        </authorList>
    </citation>
    <scope>NUCLEOTIDE SEQUENCE [LARGE SCALE GENOMIC DNA]</scope>
    <source>
        <strain evidence="1 2">Ve08.2h10</strain>
    </source>
</reference>
<evidence type="ECO:0000313" key="2">
    <source>
        <dbReference type="Proteomes" id="UP000054538"/>
    </source>
</evidence>
<dbReference type="AlphaFoldDB" id="A0A0D0DGU3"/>
<keyword evidence="2" id="KW-1185">Reference proteome</keyword>
<dbReference type="Proteomes" id="UP000054538">
    <property type="component" value="Unassembled WGS sequence"/>
</dbReference>
<dbReference type="EMBL" id="KN827102">
    <property type="protein sequence ID" value="KIK77170.1"/>
    <property type="molecule type" value="Genomic_DNA"/>
</dbReference>
<gene>
    <name evidence="1" type="ORF">PAXRUDRAFT_17672</name>
</gene>
<reference evidence="2" key="2">
    <citation type="submission" date="2015-01" db="EMBL/GenBank/DDBJ databases">
        <title>Evolutionary Origins and Diversification of the Mycorrhizal Mutualists.</title>
        <authorList>
            <consortium name="DOE Joint Genome Institute"/>
            <consortium name="Mycorrhizal Genomics Consortium"/>
            <person name="Kohler A."/>
            <person name="Kuo A."/>
            <person name="Nagy L.G."/>
            <person name="Floudas D."/>
            <person name="Copeland A."/>
            <person name="Barry K.W."/>
            <person name="Cichocki N."/>
            <person name="Veneault-Fourrey C."/>
            <person name="LaButti K."/>
            <person name="Lindquist E.A."/>
            <person name="Lipzen A."/>
            <person name="Lundell T."/>
            <person name="Morin E."/>
            <person name="Murat C."/>
            <person name="Riley R."/>
            <person name="Ohm R."/>
            <person name="Sun H."/>
            <person name="Tunlid A."/>
            <person name="Henrissat B."/>
            <person name="Grigoriev I.V."/>
            <person name="Hibbett D.S."/>
            <person name="Martin F."/>
        </authorList>
    </citation>
    <scope>NUCLEOTIDE SEQUENCE [LARGE SCALE GENOMIC DNA]</scope>
    <source>
        <strain evidence="2">Ve08.2h10</strain>
    </source>
</reference>
<proteinExistence type="predicted"/>
<protein>
    <submittedName>
        <fullName evidence="1">Uncharacterized protein</fullName>
    </submittedName>
</protein>
<dbReference type="HOGENOM" id="CLU_1982276_0_0_1"/>
<dbReference type="InParanoid" id="A0A0D0DGU3"/>